<dbReference type="GO" id="GO:0005886">
    <property type="term" value="C:plasma membrane"/>
    <property type="evidence" value="ECO:0007669"/>
    <property type="project" value="UniProtKB-SubCell"/>
</dbReference>
<evidence type="ECO:0000313" key="8">
    <source>
        <dbReference type="Proteomes" id="UP000283254"/>
    </source>
</evidence>
<comment type="subcellular location">
    <subcellularLocation>
        <location evidence="1">Cell membrane</location>
        <topology evidence="1">Multi-pass membrane protein</topology>
    </subcellularLocation>
</comment>
<gene>
    <name evidence="7" type="ORF">NM04_07390</name>
</gene>
<dbReference type="PANTHER" id="PTHR40277:SF1">
    <property type="entry name" value="BLL5419 PROTEIN"/>
    <property type="match status" value="1"/>
</dbReference>
<keyword evidence="5 6" id="KW-0472">Membrane</keyword>
<dbReference type="PANTHER" id="PTHR40277">
    <property type="entry name" value="BLL5419 PROTEIN"/>
    <property type="match status" value="1"/>
</dbReference>
<proteinExistence type="predicted"/>
<feature type="transmembrane region" description="Helical" evidence="6">
    <location>
        <begin position="129"/>
        <end position="148"/>
    </location>
</feature>
<evidence type="ECO:0000256" key="6">
    <source>
        <dbReference type="SAM" id="Phobius"/>
    </source>
</evidence>
<dbReference type="RefSeq" id="WP_183407369.1">
    <property type="nucleotide sequence ID" value="NZ_JSAB01000063.1"/>
</dbReference>
<comment type="caution">
    <text evidence="7">The sequence shown here is derived from an EMBL/GenBank/DDBJ whole genome shotgun (WGS) entry which is preliminary data.</text>
</comment>
<dbReference type="Pfam" id="PF03706">
    <property type="entry name" value="LPG_synthase_TM"/>
    <property type="match status" value="1"/>
</dbReference>
<dbReference type="InterPro" id="IPR022791">
    <property type="entry name" value="L-PG_synthase/AglD"/>
</dbReference>
<protein>
    <recommendedName>
        <fullName evidence="9">Lysylphosphatidylglycerol synthetase</fullName>
    </recommendedName>
</protein>
<evidence type="ECO:0000256" key="2">
    <source>
        <dbReference type="ARBA" id="ARBA00022475"/>
    </source>
</evidence>
<keyword evidence="3 6" id="KW-0812">Transmembrane</keyword>
<feature type="transmembrane region" description="Helical" evidence="6">
    <location>
        <begin position="40"/>
        <end position="62"/>
    </location>
</feature>
<feature type="transmembrane region" description="Helical" evidence="6">
    <location>
        <begin position="181"/>
        <end position="204"/>
    </location>
</feature>
<evidence type="ECO:0000256" key="5">
    <source>
        <dbReference type="ARBA" id="ARBA00023136"/>
    </source>
</evidence>
<dbReference type="AlphaFoldDB" id="A0A422QN28"/>
<keyword evidence="8" id="KW-1185">Reference proteome</keyword>
<evidence type="ECO:0000256" key="1">
    <source>
        <dbReference type="ARBA" id="ARBA00004651"/>
    </source>
</evidence>
<sequence>MFSGRKKLALQVTITAILVALVLRQLDMTQYRHLSLTGPVLAGLLVGVVLFNLSKIVGALRLNIYQRHVGIRIGEVDNLKLYYAGMYLNLALPGGIGGDGYKILVLRRQGAASGKVLVGITLFDRFSGLLALLLLGCAFVPFLGLTWLSHTVHAWVAGCLMIVVVLVLSHRCLLKMRWPGVFSACCGALVVQTLQLACMAAIIAGLGVPLGQYPHYLAVFLASSIAAVLPVTIGGLGMRELTFLYGLRLLGLGSEVGVLAATAFFLITAGSSLIGAALLPRSWEALRA</sequence>
<feature type="transmembrane region" description="Helical" evidence="6">
    <location>
        <begin position="256"/>
        <end position="279"/>
    </location>
</feature>
<organism evidence="7 8">
    <name type="scientific">Massilia aurea</name>
    <dbReference type="NCBI Taxonomy" id="373040"/>
    <lineage>
        <taxon>Bacteria</taxon>
        <taxon>Pseudomonadati</taxon>
        <taxon>Pseudomonadota</taxon>
        <taxon>Betaproteobacteria</taxon>
        <taxon>Burkholderiales</taxon>
        <taxon>Oxalobacteraceae</taxon>
        <taxon>Telluria group</taxon>
        <taxon>Massilia</taxon>
    </lineage>
</organism>
<feature type="transmembrane region" description="Helical" evidence="6">
    <location>
        <begin position="216"/>
        <end position="236"/>
    </location>
</feature>
<evidence type="ECO:0000256" key="4">
    <source>
        <dbReference type="ARBA" id="ARBA00022989"/>
    </source>
</evidence>
<name>A0A422QN28_9BURK</name>
<accession>A0A422QN28</accession>
<dbReference type="EMBL" id="JSAB01000063">
    <property type="protein sequence ID" value="RNF31378.1"/>
    <property type="molecule type" value="Genomic_DNA"/>
</dbReference>
<evidence type="ECO:0000313" key="7">
    <source>
        <dbReference type="EMBL" id="RNF31378.1"/>
    </source>
</evidence>
<reference evidence="7" key="1">
    <citation type="submission" date="2014-10" db="EMBL/GenBank/DDBJ databases">
        <title>Massilia sp. genome.</title>
        <authorList>
            <person name="Xu B."/>
            <person name="Dai L."/>
            <person name="Huang Z."/>
        </authorList>
    </citation>
    <scope>NUCLEOTIDE SEQUENCE [LARGE SCALE GENOMIC DNA]</scope>
    <source>
        <strain evidence="7">CFS-1</strain>
    </source>
</reference>
<evidence type="ECO:0008006" key="9">
    <source>
        <dbReference type="Google" id="ProtNLM"/>
    </source>
</evidence>
<keyword evidence="2" id="KW-1003">Cell membrane</keyword>
<feature type="transmembrane region" description="Helical" evidence="6">
    <location>
        <begin position="154"/>
        <end position="174"/>
    </location>
</feature>
<keyword evidence="4 6" id="KW-1133">Transmembrane helix</keyword>
<evidence type="ECO:0000256" key="3">
    <source>
        <dbReference type="ARBA" id="ARBA00022692"/>
    </source>
</evidence>
<dbReference type="Proteomes" id="UP000283254">
    <property type="component" value="Unassembled WGS sequence"/>
</dbReference>